<evidence type="ECO:0000313" key="1">
    <source>
        <dbReference type="EMBL" id="KAH7946307.1"/>
    </source>
</evidence>
<organism evidence="1 2">
    <name type="scientific">Dermacentor silvarum</name>
    <name type="common">Tick</name>
    <dbReference type="NCBI Taxonomy" id="543639"/>
    <lineage>
        <taxon>Eukaryota</taxon>
        <taxon>Metazoa</taxon>
        <taxon>Ecdysozoa</taxon>
        <taxon>Arthropoda</taxon>
        <taxon>Chelicerata</taxon>
        <taxon>Arachnida</taxon>
        <taxon>Acari</taxon>
        <taxon>Parasitiformes</taxon>
        <taxon>Ixodida</taxon>
        <taxon>Ixodoidea</taxon>
        <taxon>Ixodidae</taxon>
        <taxon>Rhipicephalinae</taxon>
        <taxon>Dermacentor</taxon>
    </lineage>
</organism>
<dbReference type="EMBL" id="CM023475">
    <property type="protein sequence ID" value="KAH7946307.1"/>
    <property type="molecule type" value="Genomic_DNA"/>
</dbReference>
<evidence type="ECO:0000313" key="2">
    <source>
        <dbReference type="Proteomes" id="UP000821865"/>
    </source>
</evidence>
<proteinExistence type="predicted"/>
<dbReference type="Proteomes" id="UP000821865">
    <property type="component" value="Chromosome 6"/>
</dbReference>
<protein>
    <submittedName>
        <fullName evidence="1">Uncharacterized protein</fullName>
    </submittedName>
</protein>
<reference evidence="1" key="1">
    <citation type="submission" date="2020-05" db="EMBL/GenBank/DDBJ databases">
        <title>Large-scale comparative analyses of tick genomes elucidate their genetic diversity and vector capacities.</title>
        <authorList>
            <person name="Jia N."/>
            <person name="Wang J."/>
            <person name="Shi W."/>
            <person name="Du L."/>
            <person name="Sun Y."/>
            <person name="Zhan W."/>
            <person name="Jiang J."/>
            <person name="Wang Q."/>
            <person name="Zhang B."/>
            <person name="Ji P."/>
            <person name="Sakyi L.B."/>
            <person name="Cui X."/>
            <person name="Yuan T."/>
            <person name="Jiang B."/>
            <person name="Yang W."/>
            <person name="Lam T.T.-Y."/>
            <person name="Chang Q."/>
            <person name="Ding S."/>
            <person name="Wang X."/>
            <person name="Zhu J."/>
            <person name="Ruan X."/>
            <person name="Zhao L."/>
            <person name="Wei J."/>
            <person name="Que T."/>
            <person name="Du C."/>
            <person name="Cheng J."/>
            <person name="Dai P."/>
            <person name="Han X."/>
            <person name="Huang E."/>
            <person name="Gao Y."/>
            <person name="Liu J."/>
            <person name="Shao H."/>
            <person name="Ye R."/>
            <person name="Li L."/>
            <person name="Wei W."/>
            <person name="Wang X."/>
            <person name="Wang C."/>
            <person name="Yang T."/>
            <person name="Huo Q."/>
            <person name="Li W."/>
            <person name="Guo W."/>
            <person name="Chen H."/>
            <person name="Zhou L."/>
            <person name="Ni X."/>
            <person name="Tian J."/>
            <person name="Zhou Y."/>
            <person name="Sheng Y."/>
            <person name="Liu T."/>
            <person name="Pan Y."/>
            <person name="Xia L."/>
            <person name="Li J."/>
            <person name="Zhao F."/>
            <person name="Cao W."/>
        </authorList>
    </citation>
    <scope>NUCLEOTIDE SEQUENCE</scope>
    <source>
        <strain evidence="1">Dsil-2018</strain>
    </source>
</reference>
<keyword evidence="2" id="KW-1185">Reference proteome</keyword>
<name>A0ACB8CN86_DERSI</name>
<accession>A0ACB8CN86</accession>
<gene>
    <name evidence="1" type="ORF">HPB49_023055</name>
</gene>
<comment type="caution">
    <text evidence="1">The sequence shown here is derived from an EMBL/GenBank/DDBJ whole genome shotgun (WGS) entry which is preliminary data.</text>
</comment>
<sequence length="194" mass="21695">MVRRALAATQEAFQAGLLITYVACVARLCTAVYYAITVQFHALSSYSYVLYIFYVVTHFTILSKGTDSLVGQVNKLKRTLSSSEYDRTLQSSEKKALQAFLLSLDPERYRLSVAGLFELRLSSLAKPQGCIITGEYYASLLEQLKEAVKTKRRTKLTEGMLLLPDNAPSHTSKVLTAKLKTLGFQLVHHPLQLN</sequence>